<accession>A0AAV7P5N3</accession>
<evidence type="ECO:0000256" key="1">
    <source>
        <dbReference type="SAM" id="MobiDB-lite"/>
    </source>
</evidence>
<feature type="region of interest" description="Disordered" evidence="1">
    <location>
        <begin position="623"/>
        <end position="669"/>
    </location>
</feature>
<feature type="compositionally biased region" description="Basic and acidic residues" evidence="1">
    <location>
        <begin position="51"/>
        <end position="74"/>
    </location>
</feature>
<comment type="caution">
    <text evidence="3">The sequence shown here is derived from an EMBL/GenBank/DDBJ whole genome shotgun (WGS) entry which is preliminary data.</text>
</comment>
<feature type="compositionally biased region" description="Polar residues" evidence="1">
    <location>
        <begin position="322"/>
        <end position="335"/>
    </location>
</feature>
<feature type="compositionally biased region" description="Low complexity" evidence="1">
    <location>
        <begin position="132"/>
        <end position="154"/>
    </location>
</feature>
<dbReference type="InterPro" id="IPR021623">
    <property type="entry name" value="LAP2alpha_C"/>
</dbReference>
<dbReference type="Gene3D" id="1.10.287.3160">
    <property type="match status" value="1"/>
</dbReference>
<dbReference type="EMBL" id="JANPWB010000011">
    <property type="protein sequence ID" value="KAJ1123014.1"/>
    <property type="molecule type" value="Genomic_DNA"/>
</dbReference>
<feature type="compositionally biased region" description="Polar residues" evidence="1">
    <location>
        <begin position="75"/>
        <end position="91"/>
    </location>
</feature>
<sequence>MPSLFDKCPSCGRKKAKTDPHRVCIICLPSSHKPESCDICKTFSRRTLRDREKIRLQAKEDRRKSGHSTTERGEGQSSTRAHTVSSITPTRPAQKRHRSPSTSRALTSRQGTAPTCSPSRSGSLARKRHRSPSTTISPSRRRGLSPSRSGSPSTRRGRSTSRRSESGSPSTQRERSTSRGARRRRRSPSSRRRRGSSSRDSQRREESTSKGTRRHRTSTSRSVSTSRQSKRPRRVYTTSESSASLILLPASPQLSPRQSPLSQTPVTPTAPLPAPPSESVLRTPTRSVRRSGHSSRRSSSSRHRHESQRSQHSHHRRSSSSTRDYSPTLSDSPSPRVSPIDDVNTFQEVLVRGATKLNIPLAVPAPSTSVIFETLHHRTSSRPLLSLVPGLLEPAMDIFLAPAATKSAPSRLIKKYRPPEQDPLFLRSDPVPDSVVIVAAKKLHSTSPSSSSPPDKESRKIDAAARKVCSTAAVTMKAASTTALLGRYDRALWDSLMQFAEHLPKDKREDFLEVVGEGVMVSNQIISAAADSSVLSAHNYAHGIALRRHAWLRLTSLKPEAQQRIQNLPFSGSTLFGSHADDEVARMKAELDTLKAVGMERPKEQRKVFRPYQRRLFTHRYQSPHWMSSRPQQQQQQQHQRGFSTQRRSTRGRSTPQTQATRQAPTSKP</sequence>
<organism evidence="3 4">
    <name type="scientific">Pleurodeles waltl</name>
    <name type="common">Iberian ribbed newt</name>
    <dbReference type="NCBI Taxonomy" id="8319"/>
    <lineage>
        <taxon>Eukaryota</taxon>
        <taxon>Metazoa</taxon>
        <taxon>Chordata</taxon>
        <taxon>Craniata</taxon>
        <taxon>Vertebrata</taxon>
        <taxon>Euteleostomi</taxon>
        <taxon>Amphibia</taxon>
        <taxon>Batrachia</taxon>
        <taxon>Caudata</taxon>
        <taxon>Salamandroidea</taxon>
        <taxon>Salamandridae</taxon>
        <taxon>Pleurodelinae</taxon>
        <taxon>Pleurodeles</taxon>
    </lineage>
</organism>
<evidence type="ECO:0000259" key="2">
    <source>
        <dbReference type="Pfam" id="PF11560"/>
    </source>
</evidence>
<feature type="compositionally biased region" description="Basic residues" evidence="1">
    <location>
        <begin position="180"/>
        <end position="196"/>
    </location>
</feature>
<dbReference type="Proteomes" id="UP001066276">
    <property type="component" value="Chromosome 7"/>
</dbReference>
<protein>
    <recommendedName>
        <fullName evidence="2">Lamina-associated polypeptide 2 alpha C-terminal domain-containing protein</fullName>
    </recommendedName>
</protein>
<feature type="compositionally biased region" description="Polar residues" evidence="1">
    <location>
        <begin position="100"/>
        <end position="122"/>
    </location>
</feature>
<reference evidence="3" key="1">
    <citation type="journal article" date="2022" name="bioRxiv">
        <title>Sequencing and chromosome-scale assembly of the giantPleurodeles waltlgenome.</title>
        <authorList>
            <person name="Brown T."/>
            <person name="Elewa A."/>
            <person name="Iarovenko S."/>
            <person name="Subramanian E."/>
            <person name="Araus A.J."/>
            <person name="Petzold A."/>
            <person name="Susuki M."/>
            <person name="Suzuki K.-i.T."/>
            <person name="Hayashi T."/>
            <person name="Toyoda A."/>
            <person name="Oliveira C."/>
            <person name="Osipova E."/>
            <person name="Leigh N.D."/>
            <person name="Simon A."/>
            <person name="Yun M.H."/>
        </authorList>
    </citation>
    <scope>NUCLEOTIDE SEQUENCE</scope>
    <source>
        <strain evidence="3">20211129_DDA</strain>
        <tissue evidence="3">Liver</tissue>
    </source>
</reference>
<name>A0AAV7P5N3_PLEWA</name>
<feature type="compositionally biased region" description="Low complexity" evidence="1">
    <location>
        <begin position="239"/>
        <end position="267"/>
    </location>
</feature>
<proteinExistence type="predicted"/>
<feature type="compositionally biased region" description="Basic residues" evidence="1">
    <location>
        <begin position="287"/>
        <end position="318"/>
    </location>
</feature>
<evidence type="ECO:0000313" key="4">
    <source>
        <dbReference type="Proteomes" id="UP001066276"/>
    </source>
</evidence>
<dbReference type="AlphaFoldDB" id="A0AAV7P5N3"/>
<gene>
    <name evidence="3" type="ORF">NDU88_001487</name>
</gene>
<keyword evidence="4" id="KW-1185">Reference proteome</keyword>
<feature type="region of interest" description="Disordered" evidence="1">
    <location>
        <begin position="51"/>
        <end position="340"/>
    </location>
</feature>
<evidence type="ECO:0000313" key="3">
    <source>
        <dbReference type="EMBL" id="KAJ1123014.1"/>
    </source>
</evidence>
<feature type="compositionally biased region" description="Low complexity" evidence="1">
    <location>
        <begin position="632"/>
        <end position="669"/>
    </location>
</feature>
<dbReference type="Pfam" id="PF11560">
    <property type="entry name" value="LAP2alpha"/>
    <property type="match status" value="1"/>
</dbReference>
<feature type="domain" description="Lamina-associated polypeptide 2 alpha C-terminal" evidence="2">
    <location>
        <begin position="456"/>
        <end position="579"/>
    </location>
</feature>